<dbReference type="InterPro" id="IPR000795">
    <property type="entry name" value="T_Tr_GTP-bd_dom"/>
</dbReference>
<evidence type="ECO:0000313" key="14">
    <source>
        <dbReference type="Proteomes" id="UP000015104"/>
    </source>
</evidence>
<dbReference type="SUPFAM" id="SSF52540">
    <property type="entry name" value="P-loop containing nucleoside triphosphate hydrolases"/>
    <property type="match status" value="1"/>
</dbReference>
<dbReference type="Gene3D" id="2.40.30.10">
    <property type="entry name" value="Translation factors"/>
    <property type="match status" value="2"/>
</dbReference>
<dbReference type="FunFam" id="2.40.30.10:FF:000070">
    <property type="entry name" value="Translation elongation factor EF-1 subunit"/>
    <property type="match status" value="1"/>
</dbReference>
<dbReference type="GO" id="GO:0006417">
    <property type="term" value="P:regulation of translation"/>
    <property type="evidence" value="ECO:0007669"/>
    <property type="project" value="UniProtKB-KW"/>
</dbReference>
<dbReference type="GO" id="GO:0005525">
    <property type="term" value="F:GTP binding"/>
    <property type="evidence" value="ECO:0007669"/>
    <property type="project" value="UniProtKB-KW"/>
</dbReference>
<evidence type="ECO:0000256" key="1">
    <source>
        <dbReference type="ARBA" id="ARBA00004496"/>
    </source>
</evidence>
<dbReference type="GO" id="GO:0006412">
    <property type="term" value="P:translation"/>
    <property type="evidence" value="ECO:0007669"/>
    <property type="project" value="UniProtKB-KW"/>
</dbReference>
<evidence type="ECO:0000256" key="2">
    <source>
        <dbReference type="ARBA" id="ARBA00007249"/>
    </source>
</evidence>
<dbReference type="HOGENOM" id="CLU_007265_3_6_1"/>
<dbReference type="PROSITE" id="PS51722">
    <property type="entry name" value="G_TR_2"/>
    <property type="match status" value="1"/>
</dbReference>
<keyword evidence="3" id="KW-0963">Cytoplasm</keyword>
<evidence type="ECO:0000256" key="11">
    <source>
        <dbReference type="SAM" id="MobiDB-lite"/>
    </source>
</evidence>
<keyword evidence="4" id="KW-0597">Phosphoprotein</keyword>
<dbReference type="Pfam" id="PF03144">
    <property type="entry name" value="GTP_EFTU_D2"/>
    <property type="match status" value="1"/>
</dbReference>
<comment type="similarity">
    <text evidence="2">Belongs to the TRAFAC class translation factor GTPase superfamily. Classic translation factor GTPase family. EF-Tu/EF-1A subfamily.</text>
</comment>
<dbReference type="InterPro" id="IPR015033">
    <property type="entry name" value="HBS1-like_N"/>
</dbReference>
<dbReference type="PANTHER" id="PTHR23115">
    <property type="entry name" value="TRANSLATION FACTOR"/>
    <property type="match status" value="1"/>
</dbReference>
<dbReference type="eggNOG" id="KOG0458">
    <property type="taxonomic scope" value="Eukaryota"/>
</dbReference>
<keyword evidence="14" id="KW-1185">Reference proteome</keyword>
<dbReference type="PRINTS" id="PR00315">
    <property type="entry name" value="ELONGATNFCT"/>
</dbReference>
<feature type="compositionally biased region" description="Acidic residues" evidence="11">
    <location>
        <begin position="68"/>
        <end position="80"/>
    </location>
</feature>
<evidence type="ECO:0000256" key="6">
    <source>
        <dbReference type="ARBA" id="ARBA00022801"/>
    </source>
</evidence>
<organism evidence="13 14">
    <name type="scientific">Tetranychus urticae</name>
    <name type="common">Two-spotted spider mite</name>
    <dbReference type="NCBI Taxonomy" id="32264"/>
    <lineage>
        <taxon>Eukaryota</taxon>
        <taxon>Metazoa</taxon>
        <taxon>Ecdysozoa</taxon>
        <taxon>Arthropoda</taxon>
        <taxon>Chelicerata</taxon>
        <taxon>Arachnida</taxon>
        <taxon>Acari</taxon>
        <taxon>Acariformes</taxon>
        <taxon>Trombidiformes</taxon>
        <taxon>Prostigmata</taxon>
        <taxon>Eleutherengona</taxon>
        <taxon>Raphignathae</taxon>
        <taxon>Tetranychoidea</taxon>
        <taxon>Tetranychidae</taxon>
        <taxon>Tetranychus</taxon>
    </lineage>
</organism>
<evidence type="ECO:0000256" key="3">
    <source>
        <dbReference type="ARBA" id="ARBA00022490"/>
    </source>
</evidence>
<dbReference type="Proteomes" id="UP000015104">
    <property type="component" value="Unassembled WGS sequence"/>
</dbReference>
<reference evidence="14" key="1">
    <citation type="submission" date="2011-08" db="EMBL/GenBank/DDBJ databases">
        <authorList>
            <person name="Rombauts S."/>
        </authorList>
    </citation>
    <scope>NUCLEOTIDE SEQUENCE</scope>
    <source>
        <strain evidence="14">London</strain>
    </source>
</reference>
<dbReference type="SUPFAM" id="SSF50447">
    <property type="entry name" value="Translation proteins"/>
    <property type="match status" value="1"/>
</dbReference>
<dbReference type="InterPro" id="IPR004161">
    <property type="entry name" value="EFTu-like_2"/>
</dbReference>
<evidence type="ECO:0000256" key="4">
    <source>
        <dbReference type="ARBA" id="ARBA00022553"/>
    </source>
</evidence>
<accession>T1KUC0</accession>
<dbReference type="GO" id="GO:0005737">
    <property type="term" value="C:cytoplasm"/>
    <property type="evidence" value="ECO:0007669"/>
    <property type="project" value="UniProtKB-SubCell"/>
</dbReference>
<dbReference type="FunFam" id="2.40.30.10:FF:000020">
    <property type="entry name" value="Translation elongation factor EF-1"/>
    <property type="match status" value="1"/>
</dbReference>
<evidence type="ECO:0000256" key="5">
    <source>
        <dbReference type="ARBA" id="ARBA00022741"/>
    </source>
</evidence>
<dbReference type="Pfam" id="PF00009">
    <property type="entry name" value="GTP_EFTU"/>
    <property type="match status" value="1"/>
</dbReference>
<evidence type="ECO:0000256" key="8">
    <source>
        <dbReference type="ARBA" id="ARBA00022917"/>
    </source>
</evidence>
<dbReference type="InterPro" id="IPR027417">
    <property type="entry name" value="P-loop_NTPase"/>
</dbReference>
<dbReference type="InterPro" id="IPR037189">
    <property type="entry name" value="HBS1-like_N_sf"/>
</dbReference>
<dbReference type="InterPro" id="IPR054696">
    <property type="entry name" value="GTP-eEF1A_C"/>
</dbReference>
<dbReference type="GO" id="GO:0003924">
    <property type="term" value="F:GTPase activity"/>
    <property type="evidence" value="ECO:0007669"/>
    <property type="project" value="InterPro"/>
</dbReference>
<dbReference type="Pfam" id="PF22594">
    <property type="entry name" value="GTP-eEF1A_C"/>
    <property type="match status" value="1"/>
</dbReference>
<dbReference type="OrthoDB" id="342024at2759"/>
<comment type="subcellular location">
    <subcellularLocation>
        <location evidence="1">Cytoplasm</location>
    </subcellularLocation>
</comment>
<keyword evidence="9" id="KW-0342">GTP-binding</keyword>
<dbReference type="Pfam" id="PF08938">
    <property type="entry name" value="HBS1_N"/>
    <property type="match status" value="1"/>
</dbReference>
<keyword evidence="6" id="KW-0378">Hydrolase</keyword>
<dbReference type="CDD" id="cd16267">
    <property type="entry name" value="HBS1-like_II"/>
    <property type="match status" value="1"/>
</dbReference>
<reference evidence="13" key="2">
    <citation type="submission" date="2015-06" db="UniProtKB">
        <authorList>
            <consortium name="EnsemblMetazoa"/>
        </authorList>
    </citation>
    <scope>IDENTIFICATION</scope>
</reference>
<dbReference type="CDD" id="cd01883">
    <property type="entry name" value="EF1_alpha"/>
    <property type="match status" value="1"/>
</dbReference>
<dbReference type="STRING" id="32264.T1KUC0"/>
<dbReference type="InterPro" id="IPR009001">
    <property type="entry name" value="Transl_elong_EF1A/Init_IF2_C"/>
</dbReference>
<name>T1KUC0_TETUR</name>
<feature type="compositionally biased region" description="Basic and acidic residues" evidence="11">
    <location>
        <begin position="206"/>
        <end position="219"/>
    </location>
</feature>
<keyword evidence="5" id="KW-0547">Nucleotide-binding</keyword>
<dbReference type="FunFam" id="3.40.50.300:FF:000204">
    <property type="entry name" value="Translation elongation factor Tu"/>
    <property type="match status" value="1"/>
</dbReference>
<dbReference type="CDD" id="cd04093">
    <property type="entry name" value="HBS1_C_III"/>
    <property type="match status" value="1"/>
</dbReference>
<feature type="region of interest" description="Disordered" evidence="11">
    <location>
        <begin position="155"/>
        <end position="179"/>
    </location>
</feature>
<keyword evidence="8" id="KW-0648">Protein biosynthesis</keyword>
<dbReference type="SUPFAM" id="SSF109732">
    <property type="entry name" value="HBS1-like domain"/>
    <property type="match status" value="1"/>
</dbReference>
<dbReference type="Gene3D" id="1.10.8.10">
    <property type="entry name" value="DNA helicase RuvA subunit, C-terminal domain"/>
    <property type="match status" value="1"/>
</dbReference>
<keyword evidence="7" id="KW-0810">Translation regulation</keyword>
<feature type="region of interest" description="Disordered" evidence="11">
    <location>
        <begin position="44"/>
        <end position="88"/>
    </location>
</feature>
<dbReference type="InterPro" id="IPR050100">
    <property type="entry name" value="TRAFAC_GTPase_members"/>
</dbReference>
<dbReference type="Gene3D" id="3.40.50.300">
    <property type="entry name" value="P-loop containing nucleotide triphosphate hydrolases"/>
    <property type="match status" value="1"/>
</dbReference>
<feature type="region of interest" description="Disordered" evidence="11">
    <location>
        <begin position="194"/>
        <end position="239"/>
    </location>
</feature>
<feature type="domain" description="Tr-type G" evidence="12">
    <location>
        <begin position="266"/>
        <end position="492"/>
    </location>
</feature>
<evidence type="ECO:0000256" key="10">
    <source>
        <dbReference type="ARBA" id="ARBA00049117"/>
    </source>
</evidence>
<dbReference type="SUPFAM" id="SSF50465">
    <property type="entry name" value="EF-Tu/eEF-1alpha/eIF2-gamma C-terminal domain"/>
    <property type="match status" value="1"/>
</dbReference>
<comment type="catalytic activity">
    <reaction evidence="10">
        <text>GTP + H2O = GDP + phosphate + H(+)</text>
        <dbReference type="Rhea" id="RHEA:19669"/>
        <dbReference type="ChEBI" id="CHEBI:15377"/>
        <dbReference type="ChEBI" id="CHEBI:15378"/>
        <dbReference type="ChEBI" id="CHEBI:37565"/>
        <dbReference type="ChEBI" id="CHEBI:43474"/>
        <dbReference type="ChEBI" id="CHEBI:58189"/>
    </reaction>
    <physiologicalReaction direction="left-to-right" evidence="10">
        <dbReference type="Rhea" id="RHEA:19670"/>
    </physiologicalReaction>
</comment>
<dbReference type="AlphaFoldDB" id="T1KUC0"/>
<dbReference type="EnsemblMetazoa" id="tetur21g02880.1">
    <property type="protein sequence ID" value="tetur21g02880.1"/>
    <property type="gene ID" value="tetur21g02880"/>
</dbReference>
<dbReference type="InterPro" id="IPR009000">
    <property type="entry name" value="Transl_B-barrel_sf"/>
</dbReference>
<evidence type="ECO:0000259" key="12">
    <source>
        <dbReference type="PROSITE" id="PS51722"/>
    </source>
</evidence>
<evidence type="ECO:0000313" key="13">
    <source>
        <dbReference type="EnsemblMetazoa" id="tetur21g02880.1"/>
    </source>
</evidence>
<evidence type="ECO:0000256" key="9">
    <source>
        <dbReference type="ARBA" id="ARBA00023134"/>
    </source>
</evidence>
<protein>
    <recommendedName>
        <fullName evidence="12">Tr-type G domain-containing protein</fullName>
    </recommendedName>
</protein>
<feature type="compositionally biased region" description="Basic and acidic residues" evidence="11">
    <location>
        <begin position="161"/>
        <end position="179"/>
    </location>
</feature>
<proteinExistence type="inferred from homology"/>
<dbReference type="EMBL" id="CAEY01000552">
    <property type="status" value="NOT_ANNOTATED_CDS"/>
    <property type="molecule type" value="Genomic_DNA"/>
</dbReference>
<sequence>MARHRNIRGLNYDEEYDDVYNSTYGTSVEDDYCISPGTEAQFTYNRGGSRDDSRLSGYLQNWNRSGDIQEETNDETDSPVELDRRPSDGSIDNTIKFLDQTEQVQLQSCVLELQNVVGETVPESILKEKALKHRFDVEKALDEVLNPSKWKMQSNAQTKVKISEPKRPEIKKRQEEPVEHVATDVPDEVAARLEKKAGKESPQVKAVDRLRESLHVDKKERKKSPAAVDRSSPSGPQVIGAAKNQVKIISKESVIQEFTKERLGKKTLINLVVVGHVDAGKSTLMGHLLYRLGQVSKKNMHRYETDSKKIGKASFLYAWVLDETDEERNRGITMDIAQSSFETATKSVNLLDAPGHRDFIPNMITGAAQADAALLVIDATNGEFEAGFEAGGQTREHTLLIRSLGVSQLAVVVNKLDNVNWSKQRFDEIVGKLTPFLKQAGYKDHDVTFVPCSGLTGENLNERSKNPSLTAWYSGLSLVEVIDAFKAPERPVSKPFRLSIGDVFKGLTSGVCISGRIESGAVQLGQKLIVMPSGEQAVVKAISVDDNPLTQAFAGDQIALTLTGCDVANIATGNILCDLTDPSPATTRFLAKIVVFNNVQVPLTKGVPVVLHCKNLQEQVTIRKLVSQVNKSTGQVMKAKPRCLPSNTSGIVEIESSRPISIELYQEYKDLGRIMLRSRGTTVAAGLVVQIL</sequence>
<gene>
    <name evidence="13" type="primary">107367347</name>
</gene>
<evidence type="ECO:0000256" key="7">
    <source>
        <dbReference type="ARBA" id="ARBA00022845"/>
    </source>
</evidence>